<proteinExistence type="predicted"/>
<protein>
    <recommendedName>
        <fullName evidence="2">Peptidase M56 domain-containing protein</fullName>
    </recommendedName>
</protein>
<reference evidence="1" key="1">
    <citation type="submission" date="2024-05" db="EMBL/GenBank/DDBJ databases">
        <title>Draft Genome Sequences of Flagellimonas sp. MMG031 and Marinobacter sp. MMG032 Isolated from the dinoflagellate Symbiodinium pilosum.</title>
        <authorList>
            <person name="Shikuma N.J."/>
            <person name="Farrell M.V."/>
        </authorList>
    </citation>
    <scope>NUCLEOTIDE SEQUENCE</scope>
    <source>
        <strain evidence="1">MMG031</strain>
    </source>
</reference>
<accession>A0AAU7MYF0</accession>
<dbReference type="EMBL" id="CP157804">
    <property type="protein sequence ID" value="XBQ23358.1"/>
    <property type="molecule type" value="Genomic_DNA"/>
</dbReference>
<dbReference type="AlphaFoldDB" id="A0AAU7MYF0"/>
<sequence length="109" mass="13554">MILVFKHFFYKNYVGLSLWPFIILKEDSLMADEVLINHERIHLKQQRELLILPFYLWYISEWLLRTVLYLDSYRAYQNISFEREAYANEKDMEYLAKRRIFGFLKYLTR</sequence>
<dbReference type="KEGG" id="fld:ABNE31_00225"/>
<evidence type="ECO:0000313" key="1">
    <source>
        <dbReference type="EMBL" id="XBQ23358.1"/>
    </source>
</evidence>
<gene>
    <name evidence="1" type="ORF">ABNE31_00225</name>
</gene>
<evidence type="ECO:0008006" key="2">
    <source>
        <dbReference type="Google" id="ProtNLM"/>
    </source>
</evidence>
<organism evidence="1">
    <name type="scientific">Flagellimonas sp. MMG031</name>
    <dbReference type="NCBI Taxonomy" id="3158549"/>
    <lineage>
        <taxon>Bacteria</taxon>
        <taxon>Pseudomonadati</taxon>
        <taxon>Bacteroidota</taxon>
        <taxon>Flavobacteriia</taxon>
        <taxon>Flavobacteriales</taxon>
        <taxon>Flavobacteriaceae</taxon>
        <taxon>Flagellimonas</taxon>
    </lineage>
</organism>
<name>A0AAU7MYF0_9FLAO</name>
<dbReference type="RefSeq" id="WP_349351943.1">
    <property type="nucleotide sequence ID" value="NZ_CP157804.1"/>
</dbReference>